<organism evidence="3 4">
    <name type="scientific">Kitasatospora cystarginea</name>
    <dbReference type="NCBI Taxonomy" id="58350"/>
    <lineage>
        <taxon>Bacteria</taxon>
        <taxon>Bacillati</taxon>
        <taxon>Actinomycetota</taxon>
        <taxon>Actinomycetes</taxon>
        <taxon>Kitasatosporales</taxon>
        <taxon>Streptomycetaceae</taxon>
        <taxon>Kitasatospora</taxon>
    </lineage>
</organism>
<evidence type="ECO:0000256" key="1">
    <source>
        <dbReference type="SAM" id="MobiDB-lite"/>
    </source>
</evidence>
<feature type="compositionally biased region" description="Basic and acidic residues" evidence="1">
    <location>
        <begin position="127"/>
        <end position="136"/>
    </location>
</feature>
<dbReference type="CDD" id="cd06530">
    <property type="entry name" value="S26_SPase_I"/>
    <property type="match status" value="1"/>
</dbReference>
<feature type="domain" description="Peptidase S26" evidence="2">
    <location>
        <begin position="75"/>
        <end position="108"/>
    </location>
</feature>
<dbReference type="Proteomes" id="UP001500305">
    <property type="component" value="Unassembled WGS sequence"/>
</dbReference>
<accession>A0ABN3EY90</accession>
<dbReference type="SUPFAM" id="SSF51306">
    <property type="entry name" value="LexA/Signal peptidase"/>
    <property type="match status" value="1"/>
</dbReference>
<dbReference type="EMBL" id="BAAATR010000055">
    <property type="protein sequence ID" value="GAA2276721.1"/>
    <property type="molecule type" value="Genomic_DNA"/>
</dbReference>
<evidence type="ECO:0000313" key="4">
    <source>
        <dbReference type="Proteomes" id="UP001500305"/>
    </source>
</evidence>
<name>A0ABN3EY90_9ACTN</name>
<dbReference type="InterPro" id="IPR019533">
    <property type="entry name" value="Peptidase_S26"/>
</dbReference>
<evidence type="ECO:0000313" key="3">
    <source>
        <dbReference type="EMBL" id="GAA2276721.1"/>
    </source>
</evidence>
<proteinExistence type="predicted"/>
<evidence type="ECO:0000259" key="2">
    <source>
        <dbReference type="Pfam" id="PF10502"/>
    </source>
</evidence>
<dbReference type="Pfam" id="PF10502">
    <property type="entry name" value="Peptidase_S26"/>
    <property type="match status" value="2"/>
</dbReference>
<dbReference type="Gene3D" id="2.10.109.10">
    <property type="entry name" value="Umud Fragment, subunit A"/>
    <property type="match status" value="1"/>
</dbReference>
<protein>
    <recommendedName>
        <fullName evidence="2">Peptidase S26 domain-containing protein</fullName>
    </recommendedName>
</protein>
<feature type="region of interest" description="Disordered" evidence="1">
    <location>
        <begin position="108"/>
        <end position="136"/>
    </location>
</feature>
<comment type="caution">
    <text evidence="3">The sequence shown here is derived from an EMBL/GenBank/DDBJ whole genome shotgun (WGS) entry which is preliminary data.</text>
</comment>
<gene>
    <name evidence="3" type="ORF">GCM10010430_73280</name>
</gene>
<feature type="domain" description="Peptidase S26" evidence="2">
    <location>
        <begin position="1"/>
        <end position="57"/>
    </location>
</feature>
<reference evidence="3 4" key="1">
    <citation type="journal article" date="2019" name="Int. J. Syst. Evol. Microbiol.">
        <title>The Global Catalogue of Microorganisms (GCM) 10K type strain sequencing project: providing services to taxonomists for standard genome sequencing and annotation.</title>
        <authorList>
            <consortium name="The Broad Institute Genomics Platform"/>
            <consortium name="The Broad Institute Genome Sequencing Center for Infectious Disease"/>
            <person name="Wu L."/>
            <person name="Ma J."/>
        </authorList>
    </citation>
    <scope>NUCLEOTIDE SEQUENCE [LARGE SCALE GENOMIC DNA]</scope>
    <source>
        <strain evidence="3 4">JCM 7356</strain>
    </source>
</reference>
<keyword evidence="4" id="KW-1185">Reference proteome</keyword>
<dbReference type="InterPro" id="IPR036286">
    <property type="entry name" value="LexA/Signal_pep-like_sf"/>
</dbReference>
<sequence>MAPQYFPGDRVLAARGWFVGRPRTGDVVVVRRPSGMADPGHGNAKLLIKNVAAAPGDPEPEIFTAATGNPVGTPTPDGCYLVLGRHVASEDSKRWGYVKRRDIVGRVLQRHPRRNAPGPGDPSVFREQPRTLQWKE</sequence>